<dbReference type="SUPFAM" id="SSF56059">
    <property type="entry name" value="Glutathione synthetase ATP-binding domain-like"/>
    <property type="match status" value="1"/>
</dbReference>
<dbReference type="RefSeq" id="WP_122200634.1">
    <property type="nucleotide sequence ID" value="NZ_CABJFV010000001.1"/>
</dbReference>
<reference evidence="2 3" key="1">
    <citation type="submission" date="2018-08" db="EMBL/GenBank/DDBJ databases">
        <title>A genome reference for cultivated species of the human gut microbiota.</title>
        <authorList>
            <person name="Zou Y."/>
            <person name="Xue W."/>
            <person name="Luo G."/>
        </authorList>
    </citation>
    <scope>NUCLEOTIDE SEQUENCE [LARGE SCALE GENOMIC DNA]</scope>
    <source>
        <strain evidence="2 3">AM40-30BH</strain>
    </source>
</reference>
<evidence type="ECO:0000313" key="2">
    <source>
        <dbReference type="EMBL" id="RHB38356.1"/>
    </source>
</evidence>
<gene>
    <name evidence="2" type="ORF">DW888_00620</name>
</gene>
<dbReference type="Pfam" id="PF14397">
    <property type="entry name" value="ATPgrasp_ST"/>
    <property type="match status" value="1"/>
</dbReference>
<protein>
    <recommendedName>
        <fullName evidence="1">Alpha-L-glutamate ligase-related protein ATP-grasp domain-containing protein</fullName>
    </recommendedName>
</protein>
<name>A0A413VXQ4_9BACE</name>
<organism evidence="2 3">
    <name type="scientific">Bacteroides nordii</name>
    <dbReference type="NCBI Taxonomy" id="291645"/>
    <lineage>
        <taxon>Bacteria</taxon>
        <taxon>Pseudomonadati</taxon>
        <taxon>Bacteroidota</taxon>
        <taxon>Bacteroidia</taxon>
        <taxon>Bacteroidales</taxon>
        <taxon>Bacteroidaceae</taxon>
        <taxon>Bacteroides</taxon>
    </lineage>
</organism>
<dbReference type="EMBL" id="QSGO01000001">
    <property type="protein sequence ID" value="RHB38356.1"/>
    <property type="molecule type" value="Genomic_DNA"/>
</dbReference>
<evidence type="ECO:0000313" key="3">
    <source>
        <dbReference type="Proteomes" id="UP000284379"/>
    </source>
</evidence>
<evidence type="ECO:0000259" key="1">
    <source>
        <dbReference type="Pfam" id="PF14397"/>
    </source>
</evidence>
<proteinExistence type="predicted"/>
<feature type="domain" description="Alpha-L-glutamate ligase-related protein ATP-grasp" evidence="1">
    <location>
        <begin position="109"/>
        <end position="361"/>
    </location>
</feature>
<dbReference type="InterPro" id="IPR039523">
    <property type="entry name" value="RimK-rel_E_lig_ATP-grasp"/>
</dbReference>
<dbReference type="Proteomes" id="UP000284379">
    <property type="component" value="Unassembled WGS sequence"/>
</dbReference>
<sequence length="387" mass="44573">MSNVKKILYTINRCYNYVLALGVSKIIANREVSEIMKISRISNQRCKNEEAWVRKWSALSGHVNRKYYRTFSKYIGEDINIVPDDICHNVIEPILNPIRYRSLYEDKCMFDKFLFKQFAVSVTPRTLLRNINGIYYDENYNELDKDKIDIVSMFCSFDKLIVKPSIDSSSGRNILFFDKNIDGLFVNKGSGETLSIPFLTTFFGKNFLVQEVLKQSPFMSQFCKTSVNTLRVQIYRSVKNSEIVIPNVIMRIGKSGSLVDNAHAGGCFVGVGTDGMIHDRVCNQYGETSHVFNGIDFQKEIFVIPEFFKVKQFAIEIGKCIPHFHCIALDIMIDYLGNPRLIEYNISAFSTWLFQFTTGAAFGDYTDEVIEYCVKHKEEATRIYVTF</sequence>
<comment type="caution">
    <text evidence="2">The sequence shown here is derived from an EMBL/GenBank/DDBJ whole genome shotgun (WGS) entry which is preliminary data.</text>
</comment>
<dbReference type="AlphaFoldDB" id="A0A413VXQ4"/>
<accession>A0A413VXQ4</accession>